<dbReference type="HOGENOM" id="CLU_004382_1_0_1"/>
<dbReference type="Gene3D" id="1.10.8.270">
    <property type="entry name" value="putative rabgap domain of human tbc1 domain family member 14 like domains"/>
    <property type="match status" value="1"/>
</dbReference>
<dbReference type="AlphaFoldDB" id="T1JAT9"/>
<dbReference type="GO" id="GO:1901096">
    <property type="term" value="P:regulation of autophagosome maturation"/>
    <property type="evidence" value="ECO:0007669"/>
    <property type="project" value="TreeGrafter"/>
</dbReference>
<reference evidence="6" key="1">
    <citation type="submission" date="2011-05" db="EMBL/GenBank/DDBJ databases">
        <authorList>
            <person name="Richards S.R."/>
            <person name="Qu J."/>
            <person name="Jiang H."/>
            <person name="Jhangiani S.N."/>
            <person name="Agravi P."/>
            <person name="Goodspeed R."/>
            <person name="Gross S."/>
            <person name="Mandapat C."/>
            <person name="Jackson L."/>
            <person name="Mathew T."/>
            <person name="Pu L."/>
            <person name="Thornton R."/>
            <person name="Saada N."/>
            <person name="Wilczek-Boney K.B."/>
            <person name="Lee S."/>
            <person name="Kovar C."/>
            <person name="Wu Y."/>
            <person name="Scherer S.E."/>
            <person name="Worley K.C."/>
            <person name="Muzny D.M."/>
            <person name="Gibbs R."/>
        </authorList>
    </citation>
    <scope>NUCLEOTIDE SEQUENCE</scope>
    <source>
        <strain evidence="6">Brora</strain>
    </source>
</reference>
<feature type="domain" description="Rab-GAP TBC" evidence="3">
    <location>
        <begin position="198"/>
        <end position="408"/>
    </location>
</feature>
<evidence type="ECO:0000313" key="6">
    <source>
        <dbReference type="Proteomes" id="UP000014500"/>
    </source>
</evidence>
<dbReference type="EMBL" id="JH432004">
    <property type="status" value="NOT_ANNOTATED_CDS"/>
    <property type="molecule type" value="Genomic_DNA"/>
</dbReference>
<sequence length="758" mass="86900">MSTTFGYHNRDAIRVKVKVRGMNGNRHEPEYRKFSVDPQITSFEVLQSLLTRAFDVRGEFAISYLAKDDRGEDTYLPVLSDWDLDAAFLGASHPCLRLKVDLKPFEEGLEEWAVLAPVDPPLPTPSSDRSTLKGTILTQMEKTLNLVQRAFNFSNEAADSFKPIKQPMADCEFHTFLDGNGCLIKPAELRHCIYQVGGVEASLRRVVWKHLLNVYPNNMSGKERLDYIKRKSVEYENLKEAWQISVNKNTNTDEMQAIINMVRKDVLRTDRTHKYYAGADDNKNVVALFNLLTTYAIYHPSVAYCQGMSDLASPLLVTLRDESQAYICFCALMKRLKPNFMIDGRAMTLKFQHLSEVLQVYDPEFSDYLKQQHGDDLLFCYRWLLLELKREFAFDDALRMLEVLWSSLPHDPPEKDLNLYEEFSPLSPRSLILNSVENPYTKVRAIRRQSSSSSICSSRSKFEMNTRSKTTSVEGQAALQRKESFTEGETSNDDPQDYFPMTTSVTRELRMDLENLNRQLPGPGRHFRFPSEDDNESAKDSWQNASHQGKDDSSEESACDDSDLSAGDQIKCVNNKKSKERTLPMNKCLEQEEKERKHYNGEILESDVTPEKRTQLKCVTPINLVERSSEECRPAVLKENSLAEEIEDLVMTNSCEEASESVQYSAAARAQMPRLPRPSELGDGNPFMIFLSLTLLLQQRDYIMKNRMDYNELAMHLDKMVRKHDVNRVLHQARKLFSDYCSLHSADSSQAEAQDLNV</sequence>
<dbReference type="InterPro" id="IPR053793">
    <property type="entry name" value="PB1-like"/>
</dbReference>
<name>T1JAT9_STRMM</name>
<dbReference type="Gene3D" id="1.10.472.80">
    <property type="entry name" value="Ypt/Rab-GAP domain of gyp1p, domain 3"/>
    <property type="match status" value="2"/>
</dbReference>
<evidence type="ECO:0000313" key="5">
    <source>
        <dbReference type="EnsemblMetazoa" id="SMAR010862-PA"/>
    </source>
</evidence>
<feature type="domain" description="PB1" evidence="4">
    <location>
        <begin position="12"/>
        <end position="103"/>
    </location>
</feature>
<dbReference type="GO" id="GO:0005096">
    <property type="term" value="F:GTPase activator activity"/>
    <property type="evidence" value="ECO:0007669"/>
    <property type="project" value="UniProtKB-KW"/>
</dbReference>
<dbReference type="EnsemblMetazoa" id="SMAR010862-RA">
    <property type="protein sequence ID" value="SMAR010862-PA"/>
    <property type="gene ID" value="SMAR010862"/>
</dbReference>
<dbReference type="InterPro" id="IPR035969">
    <property type="entry name" value="Rab-GAP_TBC_sf"/>
</dbReference>
<accession>T1JAT9</accession>
<dbReference type="PANTHER" id="PTHR22957:SF333">
    <property type="entry name" value="TBC1 DOMAIN FAMILY MEMBER 25"/>
    <property type="match status" value="1"/>
</dbReference>
<organism evidence="5 6">
    <name type="scientific">Strigamia maritima</name>
    <name type="common">European centipede</name>
    <name type="synonym">Geophilus maritimus</name>
    <dbReference type="NCBI Taxonomy" id="126957"/>
    <lineage>
        <taxon>Eukaryota</taxon>
        <taxon>Metazoa</taxon>
        <taxon>Ecdysozoa</taxon>
        <taxon>Arthropoda</taxon>
        <taxon>Myriapoda</taxon>
        <taxon>Chilopoda</taxon>
        <taxon>Pleurostigmophora</taxon>
        <taxon>Geophilomorpha</taxon>
        <taxon>Linotaeniidae</taxon>
        <taxon>Strigamia</taxon>
    </lineage>
</organism>
<feature type="region of interest" description="Disordered" evidence="2">
    <location>
        <begin position="457"/>
        <end position="500"/>
    </location>
</feature>
<dbReference type="Pfam" id="PF00566">
    <property type="entry name" value="RabGAP-TBC"/>
    <property type="match status" value="1"/>
</dbReference>
<dbReference type="PANTHER" id="PTHR22957">
    <property type="entry name" value="TBC1 DOMAIN FAMILY MEMBER GTPASE-ACTIVATING PROTEIN"/>
    <property type="match status" value="1"/>
</dbReference>
<dbReference type="SMART" id="SM00164">
    <property type="entry name" value="TBC"/>
    <property type="match status" value="1"/>
</dbReference>
<dbReference type="SUPFAM" id="SSF47923">
    <property type="entry name" value="Ypt/Rab-GAP domain of gyp1p"/>
    <property type="match status" value="2"/>
</dbReference>
<feature type="region of interest" description="Disordered" evidence="2">
    <location>
        <begin position="517"/>
        <end position="566"/>
    </location>
</feature>
<evidence type="ECO:0008006" key="7">
    <source>
        <dbReference type="Google" id="ProtNLM"/>
    </source>
</evidence>
<proteinExistence type="predicted"/>
<protein>
    <recommendedName>
        <fullName evidence="7">Rab-GAP TBC domain-containing protein</fullName>
    </recommendedName>
</protein>
<dbReference type="Proteomes" id="UP000014500">
    <property type="component" value="Unassembled WGS sequence"/>
</dbReference>
<dbReference type="eggNOG" id="KOG2197">
    <property type="taxonomic scope" value="Eukaryota"/>
</dbReference>
<dbReference type="STRING" id="126957.T1JAT9"/>
<keyword evidence="1" id="KW-0343">GTPase activation</keyword>
<keyword evidence="6" id="KW-1185">Reference proteome</keyword>
<feature type="compositionally biased region" description="Acidic residues" evidence="2">
    <location>
        <begin position="553"/>
        <end position="563"/>
    </location>
</feature>
<evidence type="ECO:0000256" key="2">
    <source>
        <dbReference type="SAM" id="MobiDB-lite"/>
    </source>
</evidence>
<dbReference type="PhylomeDB" id="T1JAT9"/>
<dbReference type="PROSITE" id="PS50086">
    <property type="entry name" value="TBC_RABGAP"/>
    <property type="match status" value="1"/>
</dbReference>
<dbReference type="OMA" id="PFERQTS"/>
<evidence type="ECO:0000256" key="1">
    <source>
        <dbReference type="ARBA" id="ARBA00022468"/>
    </source>
</evidence>
<evidence type="ECO:0000259" key="4">
    <source>
        <dbReference type="PROSITE" id="PS51745"/>
    </source>
</evidence>
<dbReference type="InterPro" id="IPR000195">
    <property type="entry name" value="Rab-GAP-TBC_dom"/>
</dbReference>
<evidence type="ECO:0000259" key="3">
    <source>
        <dbReference type="PROSITE" id="PS50086"/>
    </source>
</evidence>
<reference evidence="5" key="2">
    <citation type="submission" date="2015-02" db="UniProtKB">
        <authorList>
            <consortium name="EnsemblMetazoa"/>
        </authorList>
    </citation>
    <scope>IDENTIFICATION</scope>
</reference>
<dbReference type="GO" id="GO:0005776">
    <property type="term" value="C:autophagosome"/>
    <property type="evidence" value="ECO:0007669"/>
    <property type="project" value="TreeGrafter"/>
</dbReference>
<dbReference type="PROSITE" id="PS51745">
    <property type="entry name" value="PB1"/>
    <property type="match status" value="1"/>
</dbReference>